<evidence type="ECO:0000256" key="1">
    <source>
        <dbReference type="SAM" id="MobiDB-lite"/>
    </source>
</evidence>
<name>A0A1G6WLG7_9SPHI</name>
<organism evidence="2 3">
    <name type="scientific">Pedobacter soli</name>
    <dbReference type="NCBI Taxonomy" id="390242"/>
    <lineage>
        <taxon>Bacteria</taxon>
        <taxon>Pseudomonadati</taxon>
        <taxon>Bacteroidota</taxon>
        <taxon>Sphingobacteriia</taxon>
        <taxon>Sphingobacteriales</taxon>
        <taxon>Sphingobacteriaceae</taxon>
        <taxon>Pedobacter</taxon>
    </lineage>
</organism>
<dbReference type="Proteomes" id="UP000199455">
    <property type="component" value="Unassembled WGS sequence"/>
</dbReference>
<gene>
    <name evidence="2" type="ORF">SAMN04488024_10754</name>
</gene>
<accession>A0A1G6WLG7</accession>
<keyword evidence="3" id="KW-1185">Reference proteome</keyword>
<proteinExistence type="predicted"/>
<feature type="compositionally biased region" description="Polar residues" evidence="1">
    <location>
        <begin position="1"/>
        <end position="13"/>
    </location>
</feature>
<dbReference type="STRING" id="390242.SAMN04488024_10754"/>
<feature type="region of interest" description="Disordered" evidence="1">
    <location>
        <begin position="1"/>
        <end position="69"/>
    </location>
</feature>
<evidence type="ECO:0000313" key="3">
    <source>
        <dbReference type="Proteomes" id="UP000199455"/>
    </source>
</evidence>
<evidence type="ECO:0000313" key="2">
    <source>
        <dbReference type="EMBL" id="SDD66634.1"/>
    </source>
</evidence>
<protein>
    <submittedName>
        <fullName evidence="2">Uncharacterized protein</fullName>
    </submittedName>
</protein>
<reference evidence="3" key="1">
    <citation type="submission" date="2016-10" db="EMBL/GenBank/DDBJ databases">
        <authorList>
            <person name="Varghese N."/>
            <person name="Submissions S."/>
        </authorList>
    </citation>
    <scope>NUCLEOTIDE SEQUENCE [LARGE SCALE GENOMIC DNA]</scope>
    <source>
        <strain evidence="3">DSM 18609</strain>
    </source>
</reference>
<feature type="compositionally biased region" description="Basic and acidic residues" evidence="1">
    <location>
        <begin position="32"/>
        <end position="66"/>
    </location>
</feature>
<dbReference type="RefSeq" id="WP_090770205.1">
    <property type="nucleotide sequence ID" value="NZ_FMZH01000007.1"/>
</dbReference>
<dbReference type="AlphaFoldDB" id="A0A1G6WLG7"/>
<sequence length="173" mass="18904">METKVNQNGQAAVNSIKADKTPKFVAGNPVNKEAKKAEAKNEAEPSKSEEGKPHAAPEGSKAELKEQLAQQKPVLNLDETLKLVAELSKRTALRDRYKGYIDALTGFEQEQKDNVDELEDETAFQMCELVITDNKGNRFSTKSPSVIKGTVTFISGRFGERLGEVEAGIVLPA</sequence>
<dbReference type="EMBL" id="FMZH01000007">
    <property type="protein sequence ID" value="SDD66634.1"/>
    <property type="molecule type" value="Genomic_DNA"/>
</dbReference>